<organism evidence="1 2">
    <name type="scientific">Coleofasciculus chthonoplastes PCC 7420</name>
    <dbReference type="NCBI Taxonomy" id="118168"/>
    <lineage>
        <taxon>Bacteria</taxon>
        <taxon>Bacillati</taxon>
        <taxon>Cyanobacteriota</taxon>
        <taxon>Cyanophyceae</taxon>
        <taxon>Coleofasciculales</taxon>
        <taxon>Coleofasciculaceae</taxon>
        <taxon>Coleofasciculus</taxon>
    </lineage>
</organism>
<accession>B4VMJ8</accession>
<evidence type="ECO:0000313" key="1">
    <source>
        <dbReference type="EMBL" id="EDX76694.1"/>
    </source>
</evidence>
<evidence type="ECO:0000313" key="2">
    <source>
        <dbReference type="Proteomes" id="UP000003835"/>
    </source>
</evidence>
<dbReference type="HOGENOM" id="CLU_3326822_0_0_3"/>
<proteinExistence type="predicted"/>
<dbReference type="Proteomes" id="UP000003835">
    <property type="component" value="Unassembled WGS sequence"/>
</dbReference>
<sequence>MLEPNFVSAHPTDADNLLLFRVNPYFCFIVNTFFLKIA</sequence>
<keyword evidence="2" id="KW-1185">Reference proteome</keyword>
<name>B4VMJ8_9CYAN</name>
<gene>
    <name evidence="1" type="ORF">MC7420_1697</name>
</gene>
<dbReference type="EMBL" id="DS989845">
    <property type="protein sequence ID" value="EDX76694.1"/>
    <property type="molecule type" value="Genomic_DNA"/>
</dbReference>
<dbReference type="AlphaFoldDB" id="B4VMJ8"/>
<reference evidence="1 2" key="1">
    <citation type="submission" date="2008-07" db="EMBL/GenBank/DDBJ databases">
        <authorList>
            <person name="Tandeau de Marsac N."/>
            <person name="Ferriera S."/>
            <person name="Johnson J."/>
            <person name="Kravitz S."/>
            <person name="Beeson K."/>
            <person name="Sutton G."/>
            <person name="Rogers Y.-H."/>
            <person name="Friedman R."/>
            <person name="Frazier M."/>
            <person name="Venter J.C."/>
        </authorList>
    </citation>
    <scope>NUCLEOTIDE SEQUENCE [LARGE SCALE GENOMIC DNA]</scope>
    <source>
        <strain evidence="1 2">PCC 7420</strain>
    </source>
</reference>
<protein>
    <submittedName>
        <fullName evidence="1">Uncharacterized protein</fullName>
    </submittedName>
</protein>